<protein>
    <recommendedName>
        <fullName evidence="4">DUF4412 domain-containing protein</fullName>
    </recommendedName>
</protein>
<keyword evidence="1" id="KW-0732">Signal</keyword>
<comment type="caution">
    <text evidence="2">The sequence shown here is derived from an EMBL/GenBank/DDBJ whole genome shotgun (WGS) entry which is preliminary data.</text>
</comment>
<evidence type="ECO:0008006" key="4">
    <source>
        <dbReference type="Google" id="ProtNLM"/>
    </source>
</evidence>
<sequence>MKIIGVFFVGCFLLLGLTSCGGQSSGGDKSGALNDGEKIYPFKSIEVEYVTQTEGMGAKGEGTRTMWIADYGRRQATLSHDKTAMSIMGHSSETENHTLSILDGNDSYSIDLITKTGVKGNVEEMKQMGKVMAASFMTDVKNMSLKDFVEKNGGTWHGQESFLGKTCDVFELMGTRQWHYQGIVLKVESTIGGMKVVEEAVSIKEDVAISDDRFKVPEGITITQAPTMDEMMQMSGTTDEE</sequence>
<feature type="signal peptide" evidence="1">
    <location>
        <begin position="1"/>
        <end position="21"/>
    </location>
</feature>
<dbReference type="Proteomes" id="UP000249239">
    <property type="component" value="Unassembled WGS sequence"/>
</dbReference>
<evidence type="ECO:0000256" key="1">
    <source>
        <dbReference type="SAM" id="SignalP"/>
    </source>
</evidence>
<dbReference type="RefSeq" id="WP_111444911.1">
    <property type="nucleotide sequence ID" value="NZ_QKZK01000007.1"/>
</dbReference>
<name>A0A2W7NY21_9BACT</name>
<proteinExistence type="predicted"/>
<organism evidence="2 3">
    <name type="scientific">Breznakibacter xylanolyticus</name>
    <dbReference type="NCBI Taxonomy" id="990"/>
    <lineage>
        <taxon>Bacteria</taxon>
        <taxon>Pseudomonadati</taxon>
        <taxon>Bacteroidota</taxon>
        <taxon>Bacteroidia</taxon>
        <taxon>Marinilabiliales</taxon>
        <taxon>Marinilabiliaceae</taxon>
        <taxon>Breznakibacter</taxon>
    </lineage>
</organism>
<dbReference type="EMBL" id="QKZK01000007">
    <property type="protein sequence ID" value="PZX18176.1"/>
    <property type="molecule type" value="Genomic_DNA"/>
</dbReference>
<dbReference type="AlphaFoldDB" id="A0A2W7NY21"/>
<evidence type="ECO:0000313" key="2">
    <source>
        <dbReference type="EMBL" id="PZX18176.1"/>
    </source>
</evidence>
<evidence type="ECO:0000313" key="3">
    <source>
        <dbReference type="Proteomes" id="UP000249239"/>
    </source>
</evidence>
<accession>A0A2W7NY21</accession>
<dbReference type="OrthoDB" id="5372426at2"/>
<keyword evidence="3" id="KW-1185">Reference proteome</keyword>
<gene>
    <name evidence="2" type="ORF">LX69_01216</name>
</gene>
<feature type="chain" id="PRO_5015996754" description="DUF4412 domain-containing protein" evidence="1">
    <location>
        <begin position="22"/>
        <end position="241"/>
    </location>
</feature>
<reference evidence="2 3" key="1">
    <citation type="submission" date="2018-06" db="EMBL/GenBank/DDBJ databases">
        <title>Genomic Encyclopedia of Archaeal and Bacterial Type Strains, Phase II (KMG-II): from individual species to whole genera.</title>
        <authorList>
            <person name="Goeker M."/>
        </authorList>
    </citation>
    <scope>NUCLEOTIDE SEQUENCE [LARGE SCALE GENOMIC DNA]</scope>
    <source>
        <strain evidence="2 3">DSM 6779</strain>
    </source>
</reference>
<dbReference type="PROSITE" id="PS51257">
    <property type="entry name" value="PROKAR_LIPOPROTEIN"/>
    <property type="match status" value="1"/>
</dbReference>